<dbReference type="PANTHER" id="PTHR43156">
    <property type="entry name" value="STAGE II SPORULATION PROTEIN E-RELATED"/>
    <property type="match status" value="1"/>
</dbReference>
<evidence type="ECO:0000259" key="3">
    <source>
        <dbReference type="PROSITE" id="PS50110"/>
    </source>
</evidence>
<keyword evidence="2" id="KW-0597">Phosphoprotein</keyword>
<dbReference type="Pfam" id="PF00072">
    <property type="entry name" value="Response_reg"/>
    <property type="match status" value="1"/>
</dbReference>
<dbReference type="Gene3D" id="3.40.50.2300">
    <property type="match status" value="1"/>
</dbReference>
<accession>A0ABV7WMW5</accession>
<dbReference type="SUPFAM" id="SSF55874">
    <property type="entry name" value="ATPase domain of HSP90 chaperone/DNA topoisomerase II/histidine kinase"/>
    <property type="match status" value="1"/>
</dbReference>
<evidence type="ECO:0000313" key="4">
    <source>
        <dbReference type="EMBL" id="MFC3700427.1"/>
    </source>
</evidence>
<dbReference type="PROSITE" id="PS50110">
    <property type="entry name" value="RESPONSE_REGULATORY"/>
    <property type="match status" value="1"/>
</dbReference>
<dbReference type="PANTHER" id="PTHR43156:SF2">
    <property type="entry name" value="STAGE II SPORULATION PROTEIN E"/>
    <property type="match status" value="1"/>
</dbReference>
<gene>
    <name evidence="4" type="ORF">ACFOND_02160</name>
</gene>
<dbReference type="CDD" id="cd16936">
    <property type="entry name" value="HATPase_RsbW-like"/>
    <property type="match status" value="1"/>
</dbReference>
<dbReference type="Gene3D" id="3.60.40.10">
    <property type="entry name" value="PPM-type phosphatase domain"/>
    <property type="match status" value="1"/>
</dbReference>
<dbReference type="InterPro" id="IPR036457">
    <property type="entry name" value="PPM-type-like_dom_sf"/>
</dbReference>
<keyword evidence="1" id="KW-0378">Hydrolase</keyword>
<dbReference type="InterPro" id="IPR001932">
    <property type="entry name" value="PPM-type_phosphatase-like_dom"/>
</dbReference>
<evidence type="ECO:0000256" key="2">
    <source>
        <dbReference type="PROSITE-ProRule" id="PRU00169"/>
    </source>
</evidence>
<reference evidence="5" key="1">
    <citation type="journal article" date="2019" name="Int. J. Syst. Evol. Microbiol.">
        <title>The Global Catalogue of Microorganisms (GCM) 10K type strain sequencing project: providing services to taxonomists for standard genome sequencing and annotation.</title>
        <authorList>
            <consortium name="The Broad Institute Genomics Platform"/>
            <consortium name="The Broad Institute Genome Sequencing Center for Infectious Disease"/>
            <person name="Wu L."/>
            <person name="Ma J."/>
        </authorList>
    </citation>
    <scope>NUCLEOTIDE SEQUENCE [LARGE SCALE GENOMIC DNA]</scope>
    <source>
        <strain evidence="5">CECT 8288</strain>
    </source>
</reference>
<feature type="modified residue" description="4-aspartylphosphate" evidence="2">
    <location>
        <position position="55"/>
    </location>
</feature>
<dbReference type="InterPro" id="IPR036890">
    <property type="entry name" value="HATPase_C_sf"/>
</dbReference>
<dbReference type="Pfam" id="PF13581">
    <property type="entry name" value="HATPase_c_2"/>
    <property type="match status" value="1"/>
</dbReference>
<organism evidence="4 5">
    <name type="scientific">Reinekea marina</name>
    <dbReference type="NCBI Taxonomy" id="1310421"/>
    <lineage>
        <taxon>Bacteria</taxon>
        <taxon>Pseudomonadati</taxon>
        <taxon>Pseudomonadota</taxon>
        <taxon>Gammaproteobacteria</taxon>
        <taxon>Oceanospirillales</taxon>
        <taxon>Saccharospirillaceae</taxon>
        <taxon>Reinekea</taxon>
    </lineage>
</organism>
<dbReference type="EMBL" id="JBHRYN010000005">
    <property type="protein sequence ID" value="MFC3700427.1"/>
    <property type="molecule type" value="Genomic_DNA"/>
</dbReference>
<proteinExistence type="predicted"/>
<dbReference type="InterPro" id="IPR001789">
    <property type="entry name" value="Sig_transdc_resp-reg_receiver"/>
</dbReference>
<dbReference type="SUPFAM" id="SSF52172">
    <property type="entry name" value="CheY-like"/>
    <property type="match status" value="1"/>
</dbReference>
<name>A0ABV7WMW5_9GAMM</name>
<dbReference type="RefSeq" id="WP_290281752.1">
    <property type="nucleotide sequence ID" value="NZ_JAUFQI010000001.1"/>
</dbReference>
<evidence type="ECO:0000256" key="1">
    <source>
        <dbReference type="ARBA" id="ARBA00022801"/>
    </source>
</evidence>
<dbReference type="SMART" id="SM00331">
    <property type="entry name" value="PP2C_SIG"/>
    <property type="match status" value="1"/>
</dbReference>
<dbReference type="InterPro" id="IPR003594">
    <property type="entry name" value="HATPase_dom"/>
</dbReference>
<dbReference type="InterPro" id="IPR052016">
    <property type="entry name" value="Bact_Sigma-Reg"/>
</dbReference>
<dbReference type="Proteomes" id="UP001595710">
    <property type="component" value="Unassembled WGS sequence"/>
</dbReference>
<dbReference type="InterPro" id="IPR011006">
    <property type="entry name" value="CheY-like_superfamily"/>
</dbReference>
<dbReference type="Pfam" id="PF07228">
    <property type="entry name" value="SpoIIE"/>
    <property type="match status" value="1"/>
</dbReference>
<keyword evidence="5" id="KW-1185">Reference proteome</keyword>
<dbReference type="SMART" id="SM00448">
    <property type="entry name" value="REC"/>
    <property type="match status" value="1"/>
</dbReference>
<feature type="domain" description="Response regulatory" evidence="3">
    <location>
        <begin position="6"/>
        <end position="122"/>
    </location>
</feature>
<protein>
    <submittedName>
        <fullName evidence="4">SpoIIE family protein phosphatase</fullName>
    </submittedName>
</protein>
<comment type="caution">
    <text evidence="4">The sequence shown here is derived from an EMBL/GenBank/DDBJ whole genome shotgun (WGS) entry which is preliminary data.</text>
</comment>
<dbReference type="Gene3D" id="3.30.565.10">
    <property type="entry name" value="Histidine kinase-like ATPase, C-terminal domain"/>
    <property type="match status" value="1"/>
</dbReference>
<evidence type="ECO:0000313" key="5">
    <source>
        <dbReference type="Proteomes" id="UP001595710"/>
    </source>
</evidence>
<sequence>MSNALNILIADDNETDRLILQKIVEKEGHQVVLAQNGQEAIDRFVEHKPDLILLDVMMPVLDGLEAARRIKSLLVDDLVPIIFLTSLQDASSLAECLEAGGDDFLSKPYNRIILKAKIMAFGRMRVMHEKLQVHNRQMLIEQQVAKTIFDNVAHSGCLNLDNIRYSLSPLSVFNGDTVLAERKPDGGIHLFLGDFTGHGLPAAIGAMPLAEIFYGMTAKGFSVDDILREINSRLQSILPVGVFCCGCFVELDLFEKKARIWLGGLPDIVMYRNKSQSFETLPSNNLPLGVLSSSKFAPVIVEVSMDNDDELFVWSDGIIESRNSDNEMFGEERLLEIFKRSKDQSTLFDTILNQVDQFVSTASVEDDLTLATIKMIDMDSIGLPDFESTRGSLVGPQEWDFDYYLRGQSLKSFNPLPMILNILTEVEGLRSLSGQLYTLMAELYSNALEHGVLGLDSKVKASSDGFQKYYLERESKLEALTEGFVRISIKHIPVEGGGELVLQIEDSGPGFNHQAFMQKDTPLEGYTGRGIPLIRGICREFNYNGSGNKVTATLTWNQKG</sequence>